<dbReference type="InterPro" id="IPR023214">
    <property type="entry name" value="HAD_sf"/>
</dbReference>
<dbReference type="Gene3D" id="3.40.50.1000">
    <property type="entry name" value="HAD superfamily/HAD-like"/>
    <property type="match status" value="1"/>
</dbReference>
<dbReference type="RefSeq" id="WP_330160471.1">
    <property type="nucleotide sequence ID" value="NZ_BAAAJA010000040.1"/>
</dbReference>
<dbReference type="PANTHER" id="PTHR46470:SF4">
    <property type="entry name" value="5-AMINO-6-(5-PHOSPHO-D-RIBITYLAMINO)URACIL PHOSPHATASE YIGB"/>
    <property type="match status" value="1"/>
</dbReference>
<dbReference type="SFLD" id="SFLDG01135">
    <property type="entry name" value="C1.5.6:_HAD__Beta-PGM__Phospha"/>
    <property type="match status" value="1"/>
</dbReference>
<dbReference type="Gene3D" id="1.20.120.1600">
    <property type="match status" value="1"/>
</dbReference>
<evidence type="ECO:0000313" key="4">
    <source>
        <dbReference type="EMBL" id="MEE2053529.1"/>
    </source>
</evidence>
<dbReference type="GO" id="GO:0016787">
    <property type="term" value="F:hydrolase activity"/>
    <property type="evidence" value="ECO:0007669"/>
    <property type="project" value="UniProtKB-KW"/>
</dbReference>
<dbReference type="SFLD" id="SFLDS00003">
    <property type="entry name" value="Haloacid_Dehalogenase"/>
    <property type="match status" value="1"/>
</dbReference>
<dbReference type="NCBIfam" id="TIGR01549">
    <property type="entry name" value="HAD-SF-IA-v1"/>
    <property type="match status" value="1"/>
</dbReference>
<sequence>MPNLPAPPTAICFDLDDTLIDDTGASSQGLRAVMERLGHPDFGAARALWDVQTEISFAAYLRGNLSLEQQRRERVRALAVQAGHADIADQHCDDLYRLYLEAHRSAWRVFPDTVAALNALGSAGYRLAVLTNGAESLQHAKLQALELTPYFHAVVCADTAGAGKPDPRIFHMTAQRLGVDPAACWHVGDQIQSDGVGAVASRMRPVLIDRHGRPRVEGVTTIGGLDELLRMVGLGTPGLAPAAGSL</sequence>
<comment type="cofactor">
    <cofactor evidence="1">
        <name>Mg(2+)</name>
        <dbReference type="ChEBI" id="CHEBI:18420"/>
    </cofactor>
</comment>
<evidence type="ECO:0000313" key="5">
    <source>
        <dbReference type="Proteomes" id="UP001348641"/>
    </source>
</evidence>
<dbReference type="SUPFAM" id="SSF56784">
    <property type="entry name" value="HAD-like"/>
    <property type="match status" value="1"/>
</dbReference>
<accession>A0ABU7KW83</accession>
<organism evidence="4 5">
    <name type="scientific">Nocardiopsis tropica</name>
    <dbReference type="NCBI Taxonomy" id="109330"/>
    <lineage>
        <taxon>Bacteria</taxon>
        <taxon>Bacillati</taxon>
        <taxon>Actinomycetota</taxon>
        <taxon>Actinomycetes</taxon>
        <taxon>Streptosporangiales</taxon>
        <taxon>Nocardiopsidaceae</taxon>
        <taxon>Nocardiopsis</taxon>
    </lineage>
</organism>
<dbReference type="EC" id="3.1.3.-" evidence="4"/>
<keyword evidence="2 4" id="KW-0378">Hydrolase</keyword>
<dbReference type="InterPro" id="IPR006439">
    <property type="entry name" value="HAD-SF_hydro_IA"/>
</dbReference>
<proteinExistence type="predicted"/>
<evidence type="ECO:0000256" key="1">
    <source>
        <dbReference type="ARBA" id="ARBA00001946"/>
    </source>
</evidence>
<dbReference type="EMBL" id="JAUUCC010000074">
    <property type="protein sequence ID" value="MEE2053529.1"/>
    <property type="molecule type" value="Genomic_DNA"/>
</dbReference>
<keyword evidence="3" id="KW-0460">Magnesium</keyword>
<reference evidence="4 5" key="1">
    <citation type="submission" date="2023-07" db="EMBL/GenBank/DDBJ databases">
        <authorList>
            <person name="Girao M."/>
            <person name="Carvalho M.F."/>
        </authorList>
    </citation>
    <scope>NUCLEOTIDE SEQUENCE [LARGE SCALE GENOMIC DNA]</scope>
    <source>
        <strain evidence="4 5">66/93</strain>
    </source>
</reference>
<comment type="caution">
    <text evidence="4">The sequence shown here is derived from an EMBL/GenBank/DDBJ whole genome shotgun (WGS) entry which is preliminary data.</text>
</comment>
<dbReference type="SFLD" id="SFLDG01129">
    <property type="entry name" value="C1.5:_HAD__Beta-PGM__Phosphata"/>
    <property type="match status" value="1"/>
</dbReference>
<dbReference type="PANTHER" id="PTHR46470">
    <property type="entry name" value="N-ACYLNEURAMINATE-9-PHOSPHATASE"/>
    <property type="match status" value="1"/>
</dbReference>
<evidence type="ECO:0000256" key="2">
    <source>
        <dbReference type="ARBA" id="ARBA00022801"/>
    </source>
</evidence>
<dbReference type="InterPro" id="IPR051400">
    <property type="entry name" value="HAD-like_hydrolase"/>
</dbReference>
<gene>
    <name evidence="4" type="ORF">Q8A49_23790</name>
</gene>
<dbReference type="NCBIfam" id="TIGR01509">
    <property type="entry name" value="HAD-SF-IA-v3"/>
    <property type="match status" value="1"/>
</dbReference>
<name>A0ABU7KW83_9ACTN</name>
<dbReference type="PRINTS" id="PR00413">
    <property type="entry name" value="HADHALOGNASE"/>
</dbReference>
<protein>
    <submittedName>
        <fullName evidence="4">HAD family hydrolase</fullName>
        <ecNumber evidence="4">3.1.3.-</ecNumber>
    </submittedName>
</protein>
<evidence type="ECO:0000256" key="3">
    <source>
        <dbReference type="ARBA" id="ARBA00022842"/>
    </source>
</evidence>
<dbReference type="Proteomes" id="UP001348641">
    <property type="component" value="Unassembled WGS sequence"/>
</dbReference>
<dbReference type="Pfam" id="PF00702">
    <property type="entry name" value="Hydrolase"/>
    <property type="match status" value="1"/>
</dbReference>
<dbReference type="InterPro" id="IPR036412">
    <property type="entry name" value="HAD-like_sf"/>
</dbReference>